<sequence length="175" mass="18537">MAPLEDTDWKGSLWTLAEPLPRNGTPRGVMIVRSWLPIVAGLAALGAAAVVLVVVLTPGSRDSQKATEQVALAPQYEPGIAVPAPAADTATTLVTGDPGAQRAALTPELAELLPEGRLFPEDARLVLHEGSWHENNGYANAMGTVSVRGQPDRTVLFAFAQRNGEWRITLAEVIA</sequence>
<dbReference type="AlphaFoldDB" id="A0A222VR38"/>
<gene>
    <name evidence="1" type="ORF">SAMN05421630_105371</name>
</gene>
<dbReference type="EMBL" id="FMZE01000005">
    <property type="protein sequence ID" value="SDD05655.1"/>
    <property type="molecule type" value="Genomic_DNA"/>
</dbReference>
<name>A0A222VR38_9PSEU</name>
<organism evidence="1 2">
    <name type="scientific">Prauserella marina</name>
    <dbReference type="NCBI Taxonomy" id="530584"/>
    <lineage>
        <taxon>Bacteria</taxon>
        <taxon>Bacillati</taxon>
        <taxon>Actinomycetota</taxon>
        <taxon>Actinomycetes</taxon>
        <taxon>Pseudonocardiales</taxon>
        <taxon>Pseudonocardiaceae</taxon>
        <taxon>Prauserella</taxon>
    </lineage>
</organism>
<protein>
    <submittedName>
        <fullName evidence="1">Uncharacterized protein</fullName>
    </submittedName>
</protein>
<dbReference type="KEGG" id="pmad:BAY61_16615"/>
<reference evidence="1 2" key="1">
    <citation type="submission" date="2016-10" db="EMBL/GenBank/DDBJ databases">
        <authorList>
            <person name="de Groot N.N."/>
        </authorList>
    </citation>
    <scope>NUCLEOTIDE SEQUENCE [LARGE SCALE GENOMIC DNA]</scope>
    <source>
        <strain evidence="1 2">CGMCC 4.5506</strain>
    </source>
</reference>
<proteinExistence type="predicted"/>
<evidence type="ECO:0000313" key="2">
    <source>
        <dbReference type="Proteomes" id="UP000199494"/>
    </source>
</evidence>
<dbReference type="RefSeq" id="WP_143021377.1">
    <property type="nucleotide sequence ID" value="NZ_CP016353.1"/>
</dbReference>
<dbReference type="Proteomes" id="UP000199494">
    <property type="component" value="Unassembled WGS sequence"/>
</dbReference>
<keyword evidence="2" id="KW-1185">Reference proteome</keyword>
<accession>A0A222VR38</accession>
<dbReference type="STRING" id="530584.SAMN05421630_105371"/>
<dbReference type="OrthoDB" id="9965874at2"/>
<evidence type="ECO:0000313" key="1">
    <source>
        <dbReference type="EMBL" id="SDD05655.1"/>
    </source>
</evidence>